<evidence type="ECO:0000256" key="9">
    <source>
        <dbReference type="RuleBase" id="RU003985"/>
    </source>
</evidence>
<keyword evidence="4 9" id="KW-0808">Transferase</keyword>
<dbReference type="NCBIfam" id="TIGR01136">
    <property type="entry name" value="cysKM"/>
    <property type="match status" value="1"/>
</dbReference>
<dbReference type="Gramene" id="EFJ33324">
    <property type="protein sequence ID" value="EFJ33324"/>
    <property type="gene ID" value="SELMODRAFT_167719"/>
</dbReference>
<organism evidence="12">
    <name type="scientific">Selaginella moellendorffii</name>
    <name type="common">Spikemoss</name>
    <dbReference type="NCBI Taxonomy" id="88036"/>
    <lineage>
        <taxon>Eukaryota</taxon>
        <taxon>Viridiplantae</taxon>
        <taxon>Streptophyta</taxon>
        <taxon>Embryophyta</taxon>
        <taxon>Tracheophyta</taxon>
        <taxon>Lycopodiopsida</taxon>
        <taxon>Selaginellales</taxon>
        <taxon>Selaginellaceae</taxon>
        <taxon>Selaginella</taxon>
    </lineage>
</organism>
<dbReference type="CDD" id="cd01561">
    <property type="entry name" value="CBS_like"/>
    <property type="match status" value="1"/>
</dbReference>
<evidence type="ECO:0000256" key="8">
    <source>
        <dbReference type="PIRSR" id="PIRSR605856-51"/>
    </source>
</evidence>
<dbReference type="STRING" id="88036.D8R3Q2"/>
<dbReference type="AlphaFoldDB" id="D8R3Q2"/>
<dbReference type="KEGG" id="smo:SELMODRAFT_167719"/>
<comment type="cofactor">
    <cofactor evidence="1 7 9">
        <name>pyridoxal 5'-phosphate</name>
        <dbReference type="ChEBI" id="CHEBI:597326"/>
    </cofactor>
</comment>
<name>D8R3Q2_SELML</name>
<dbReference type="PROSITE" id="PS00901">
    <property type="entry name" value="CYS_SYNTHASE"/>
    <property type="match status" value="1"/>
</dbReference>
<evidence type="ECO:0000313" key="12">
    <source>
        <dbReference type="Proteomes" id="UP000001514"/>
    </source>
</evidence>
<evidence type="ECO:0000313" key="11">
    <source>
        <dbReference type="EMBL" id="EFJ33324.1"/>
    </source>
</evidence>
<keyword evidence="5 7" id="KW-0663">Pyridoxal phosphate</keyword>
<dbReference type="NCBIfam" id="TIGR01139">
    <property type="entry name" value="cysK"/>
    <property type="match status" value="1"/>
</dbReference>
<reference evidence="11 12" key="1">
    <citation type="journal article" date="2011" name="Science">
        <title>The Selaginella genome identifies genetic changes associated with the evolution of vascular plants.</title>
        <authorList>
            <person name="Banks J.A."/>
            <person name="Nishiyama T."/>
            <person name="Hasebe M."/>
            <person name="Bowman J.L."/>
            <person name="Gribskov M."/>
            <person name="dePamphilis C."/>
            <person name="Albert V.A."/>
            <person name="Aono N."/>
            <person name="Aoyama T."/>
            <person name="Ambrose B.A."/>
            <person name="Ashton N.W."/>
            <person name="Axtell M.J."/>
            <person name="Barker E."/>
            <person name="Barker M.S."/>
            <person name="Bennetzen J.L."/>
            <person name="Bonawitz N.D."/>
            <person name="Chapple C."/>
            <person name="Cheng C."/>
            <person name="Correa L.G."/>
            <person name="Dacre M."/>
            <person name="DeBarry J."/>
            <person name="Dreyer I."/>
            <person name="Elias M."/>
            <person name="Engstrom E.M."/>
            <person name="Estelle M."/>
            <person name="Feng L."/>
            <person name="Finet C."/>
            <person name="Floyd S.K."/>
            <person name="Frommer W.B."/>
            <person name="Fujita T."/>
            <person name="Gramzow L."/>
            <person name="Gutensohn M."/>
            <person name="Harholt J."/>
            <person name="Hattori M."/>
            <person name="Heyl A."/>
            <person name="Hirai T."/>
            <person name="Hiwatashi Y."/>
            <person name="Ishikawa M."/>
            <person name="Iwata M."/>
            <person name="Karol K.G."/>
            <person name="Koehler B."/>
            <person name="Kolukisaoglu U."/>
            <person name="Kubo M."/>
            <person name="Kurata T."/>
            <person name="Lalonde S."/>
            <person name="Li K."/>
            <person name="Li Y."/>
            <person name="Litt A."/>
            <person name="Lyons E."/>
            <person name="Manning G."/>
            <person name="Maruyama T."/>
            <person name="Michael T.P."/>
            <person name="Mikami K."/>
            <person name="Miyazaki S."/>
            <person name="Morinaga S."/>
            <person name="Murata T."/>
            <person name="Mueller-Roeber B."/>
            <person name="Nelson D.R."/>
            <person name="Obara M."/>
            <person name="Oguri Y."/>
            <person name="Olmstead R.G."/>
            <person name="Onodera N."/>
            <person name="Petersen B.L."/>
            <person name="Pils B."/>
            <person name="Prigge M."/>
            <person name="Rensing S.A."/>
            <person name="Riano-Pachon D.M."/>
            <person name="Roberts A.W."/>
            <person name="Sato Y."/>
            <person name="Scheller H.V."/>
            <person name="Schulz B."/>
            <person name="Schulz C."/>
            <person name="Shakirov E.V."/>
            <person name="Shibagaki N."/>
            <person name="Shinohara N."/>
            <person name="Shippen D.E."/>
            <person name="Soerensen I."/>
            <person name="Sotooka R."/>
            <person name="Sugimoto N."/>
            <person name="Sugita M."/>
            <person name="Sumikawa N."/>
            <person name="Tanurdzic M."/>
            <person name="Theissen G."/>
            <person name="Ulvskov P."/>
            <person name="Wakazuki S."/>
            <person name="Weng J.K."/>
            <person name="Willats W.W."/>
            <person name="Wipf D."/>
            <person name="Wolf P.G."/>
            <person name="Yang L."/>
            <person name="Zimmer A.D."/>
            <person name="Zhu Q."/>
            <person name="Mitros T."/>
            <person name="Hellsten U."/>
            <person name="Loque D."/>
            <person name="Otillar R."/>
            <person name="Salamov A."/>
            <person name="Schmutz J."/>
            <person name="Shapiro H."/>
            <person name="Lindquist E."/>
            <person name="Lucas S."/>
            <person name="Rokhsar D."/>
            <person name="Grigoriev I.V."/>
        </authorList>
    </citation>
    <scope>NUCLEOTIDE SEQUENCE [LARGE SCALE GENOMIC DNA]</scope>
</reference>
<evidence type="ECO:0000256" key="2">
    <source>
        <dbReference type="ARBA" id="ARBA00007103"/>
    </source>
</evidence>
<proteinExistence type="inferred from homology"/>
<gene>
    <name evidence="11" type="ORF">SELMODRAFT_167719</name>
</gene>
<dbReference type="InParanoid" id="D8R3Q2"/>
<accession>D8R3Q2</accession>
<comment type="catalytic activity">
    <reaction evidence="9">
        <text>O-acetyl-L-serine + hydrogen sulfide = L-cysteine + acetate</text>
        <dbReference type="Rhea" id="RHEA:14829"/>
        <dbReference type="ChEBI" id="CHEBI:29919"/>
        <dbReference type="ChEBI" id="CHEBI:30089"/>
        <dbReference type="ChEBI" id="CHEBI:35235"/>
        <dbReference type="ChEBI" id="CHEBI:58340"/>
        <dbReference type="EC" id="2.5.1.47"/>
    </reaction>
</comment>
<dbReference type="GO" id="GO:0006535">
    <property type="term" value="P:cysteine biosynthetic process from serine"/>
    <property type="evidence" value="ECO:0000318"/>
    <property type="project" value="GO_Central"/>
</dbReference>
<dbReference type="GO" id="GO:0004124">
    <property type="term" value="F:cysteine synthase activity"/>
    <property type="evidence" value="ECO:0000318"/>
    <property type="project" value="GO_Central"/>
</dbReference>
<dbReference type="FunFam" id="3.40.50.1100:FF:000006">
    <property type="entry name" value="Cysteine synthase"/>
    <property type="match status" value="1"/>
</dbReference>
<comment type="similarity">
    <text evidence="2 9">Belongs to the cysteine synthase/cystathionine beta-synthase family.</text>
</comment>
<feature type="domain" description="Tryptophan synthase beta chain-like PALP" evidence="10">
    <location>
        <begin position="2"/>
        <end position="269"/>
    </location>
</feature>
<dbReference type="Pfam" id="PF00291">
    <property type="entry name" value="PALP"/>
    <property type="match status" value="1"/>
</dbReference>
<evidence type="ECO:0000256" key="7">
    <source>
        <dbReference type="PIRSR" id="PIRSR605856-50"/>
    </source>
</evidence>
<feature type="binding site" evidence="7">
    <location>
        <begin position="165"/>
        <end position="169"/>
    </location>
    <ligand>
        <name>pyridoxal 5'-phosphate</name>
        <dbReference type="ChEBI" id="CHEBI:597326"/>
    </ligand>
</feature>
<evidence type="ECO:0000256" key="6">
    <source>
        <dbReference type="ARBA" id="ARBA00023192"/>
    </source>
</evidence>
<dbReference type="InterPro" id="IPR050214">
    <property type="entry name" value="Cys_Synth/Cystath_Beta-Synth"/>
</dbReference>
<evidence type="ECO:0000259" key="10">
    <source>
        <dbReference type="Pfam" id="PF00291"/>
    </source>
</evidence>
<dbReference type="SUPFAM" id="SSF53686">
    <property type="entry name" value="Tryptophan synthase beta subunit-like PLP-dependent enzymes"/>
    <property type="match status" value="1"/>
</dbReference>
<dbReference type="PANTHER" id="PTHR10314">
    <property type="entry name" value="CYSTATHIONINE BETA-SYNTHASE"/>
    <property type="match status" value="1"/>
</dbReference>
<dbReference type="eggNOG" id="KOG1252">
    <property type="taxonomic scope" value="Eukaryota"/>
</dbReference>
<keyword evidence="12" id="KW-1185">Reference proteome</keyword>
<dbReference type="InterPro" id="IPR001216">
    <property type="entry name" value="P-phosphate_BS"/>
</dbReference>
<keyword evidence="6 9" id="KW-0198">Cysteine biosynthesis</keyword>
<feature type="modified residue" description="N6-(pyridoxal phosphate)lysine" evidence="8">
    <location>
        <position position="29"/>
    </location>
</feature>
<feature type="binding site" evidence="7">
    <location>
        <position position="243"/>
    </location>
    <ligand>
        <name>pyridoxal 5'-phosphate</name>
        <dbReference type="ChEBI" id="CHEBI:597326"/>
    </ligand>
</feature>
<dbReference type="GO" id="GO:0005737">
    <property type="term" value="C:cytoplasm"/>
    <property type="evidence" value="ECO:0000318"/>
    <property type="project" value="GO_Central"/>
</dbReference>
<evidence type="ECO:0000256" key="4">
    <source>
        <dbReference type="ARBA" id="ARBA00022679"/>
    </source>
</evidence>
<dbReference type="InterPro" id="IPR005856">
    <property type="entry name" value="Cys_synth"/>
</dbReference>
<dbReference type="Gene3D" id="3.40.50.1100">
    <property type="match status" value="2"/>
</dbReference>
<evidence type="ECO:0000256" key="5">
    <source>
        <dbReference type="ARBA" id="ARBA00022898"/>
    </source>
</evidence>
<evidence type="ECO:0000256" key="3">
    <source>
        <dbReference type="ARBA" id="ARBA00022605"/>
    </source>
</evidence>
<dbReference type="InterPro" id="IPR005859">
    <property type="entry name" value="CysK"/>
</dbReference>
<dbReference type="EC" id="2.5.1.47" evidence="9"/>
<evidence type="ECO:0000256" key="1">
    <source>
        <dbReference type="ARBA" id="ARBA00001933"/>
    </source>
</evidence>
<dbReference type="InterPro" id="IPR036052">
    <property type="entry name" value="TrpB-like_PALP_sf"/>
</dbReference>
<dbReference type="EMBL" id="GL377571">
    <property type="protein sequence ID" value="EFJ33324.1"/>
    <property type="molecule type" value="Genomic_DNA"/>
</dbReference>
<dbReference type="InterPro" id="IPR001926">
    <property type="entry name" value="TrpB-like_PALP"/>
</dbReference>
<keyword evidence="3 9" id="KW-0028">Amino-acid biosynthesis</keyword>
<dbReference type="HOGENOM" id="CLU_021018_1_0_1"/>
<protein>
    <recommendedName>
        <fullName evidence="9">Cysteine synthase</fullName>
        <ecNumber evidence="9">2.5.1.47</ecNumber>
    </recommendedName>
</protein>
<feature type="binding site" evidence="7">
    <location>
        <position position="60"/>
    </location>
    <ligand>
        <name>pyridoxal 5'-phosphate</name>
        <dbReference type="ChEBI" id="CHEBI:597326"/>
    </ligand>
</feature>
<dbReference type="Proteomes" id="UP000001514">
    <property type="component" value="Unassembled WGS sequence"/>
</dbReference>
<sequence length="296" mass="31574">MVYLNKVVKGCVANVAAKLEMMEPCCSIKDRIAYSMIADAEAKQDIAPGKTVLVEATSGNTGIGLAFISASKGYKLKLTMPASLSNTERSILLRAFGAEVTLTDSGKGMRGAVQKAQEIASKTPNAYMLKQFENPANTKVHFETTGPEIWEDTCGKVDVLVASIGTGGTITGIGKFLKSQNSNIKICGVEPAESAVLSDKSGIYAPGLLEVNLLDEVLEVTTEEATRMSRQLAVEEGLLVGISSGAATVAALRVARRPENANKLVCVVIPSFGERYLSTVLFQSLKDEAEKMQFEK</sequence>